<organism evidence="1">
    <name type="scientific">viral metagenome</name>
    <dbReference type="NCBI Taxonomy" id="1070528"/>
    <lineage>
        <taxon>unclassified sequences</taxon>
        <taxon>metagenomes</taxon>
        <taxon>organismal metagenomes</taxon>
    </lineage>
</organism>
<protein>
    <submittedName>
        <fullName evidence="1">Uncharacterized protein</fullName>
    </submittedName>
</protein>
<proteinExistence type="predicted"/>
<sequence length="111" mass="12899">MSTPLSISSLSEYDNERNKLNNVNKNTKEQLSIEDSIFEELTEINTSETDNLKQENNSIKESKLIELKGGGEKENKKKHKKKKKKVFVKLPKKVYNVDELFYSPPLEYSDM</sequence>
<accession>A0A6C0ACH6</accession>
<dbReference type="EMBL" id="MN740543">
    <property type="protein sequence ID" value="QHS77220.1"/>
    <property type="molecule type" value="Genomic_DNA"/>
</dbReference>
<dbReference type="AlphaFoldDB" id="A0A6C0ACH6"/>
<evidence type="ECO:0000313" key="1">
    <source>
        <dbReference type="EMBL" id="QHS77220.1"/>
    </source>
</evidence>
<name>A0A6C0ACH6_9ZZZZ</name>
<reference evidence="1" key="1">
    <citation type="journal article" date="2020" name="Nature">
        <title>Giant virus diversity and host interactions through global metagenomics.</title>
        <authorList>
            <person name="Schulz F."/>
            <person name="Roux S."/>
            <person name="Paez-Espino D."/>
            <person name="Jungbluth S."/>
            <person name="Walsh D.A."/>
            <person name="Denef V.J."/>
            <person name="McMahon K.D."/>
            <person name="Konstantinidis K.T."/>
            <person name="Eloe-Fadrosh E.A."/>
            <person name="Kyrpides N.C."/>
            <person name="Woyke T."/>
        </authorList>
    </citation>
    <scope>NUCLEOTIDE SEQUENCE</scope>
    <source>
        <strain evidence="1">GVMAG-S-1004661-13</strain>
    </source>
</reference>